<reference evidence="2" key="1">
    <citation type="submission" date="2020-08" db="EMBL/GenBank/DDBJ databases">
        <title>Food and environmental bacterial isolates.</title>
        <authorList>
            <person name="Richter L."/>
            <person name="Du Plessis E.M."/>
            <person name="Duvenage S."/>
            <person name="Allam M."/>
            <person name="Korsten L."/>
        </authorList>
    </citation>
    <scope>NUCLEOTIDE SEQUENCE</scope>
    <source>
        <strain evidence="2">UPMP2127</strain>
    </source>
</reference>
<dbReference type="InterPro" id="IPR014944">
    <property type="entry name" value="Toxin_SymE-like"/>
</dbReference>
<dbReference type="GO" id="GO:0016070">
    <property type="term" value="P:RNA metabolic process"/>
    <property type="evidence" value="ECO:0007669"/>
    <property type="project" value="InterPro"/>
</dbReference>
<accession>A0AAW3WVT9</accession>
<dbReference type="GO" id="GO:0003723">
    <property type="term" value="F:RNA binding"/>
    <property type="evidence" value="ECO:0007669"/>
    <property type="project" value="InterPro"/>
</dbReference>
<dbReference type="Pfam" id="PF08845">
    <property type="entry name" value="SymE_toxin"/>
    <property type="match status" value="1"/>
</dbReference>
<dbReference type="AlphaFoldDB" id="A0AAW3WVT9"/>
<protein>
    <submittedName>
        <fullName evidence="2">Type I addiction module toxin, SymE family</fullName>
    </submittedName>
</protein>
<dbReference type="GO" id="GO:0005737">
    <property type="term" value="C:cytoplasm"/>
    <property type="evidence" value="ECO:0007669"/>
    <property type="project" value="InterPro"/>
</dbReference>
<dbReference type="Proteomes" id="UP000659084">
    <property type="component" value="Unassembled WGS sequence"/>
</dbReference>
<dbReference type="RefSeq" id="WP_179253007.1">
    <property type="nucleotide sequence ID" value="NZ_JACBIV010000012.1"/>
</dbReference>
<dbReference type="GO" id="GO:0016788">
    <property type="term" value="F:hydrolase activity, acting on ester bonds"/>
    <property type="evidence" value="ECO:0007669"/>
    <property type="project" value="InterPro"/>
</dbReference>
<evidence type="ECO:0000313" key="2">
    <source>
        <dbReference type="EMBL" id="MBC3215119.1"/>
    </source>
</evidence>
<evidence type="ECO:0000313" key="3">
    <source>
        <dbReference type="Proteomes" id="UP000659084"/>
    </source>
</evidence>
<comment type="caution">
    <text evidence="2">The sequence shown here is derived from an EMBL/GenBank/DDBJ whole genome shotgun (WGS) entry which is preliminary data.</text>
</comment>
<sequence length="117" mass="12550">MNGCAIIQTTAGGIIPELIIDSEDITKAGFLEGAAFKIEPYQDGLLITLISNEGEIERLLLEVDVHPHIGVDWIRDSGELYLAGDWLTQCGLTGQPLAISVIPGQLVIQVQQGNILA</sequence>
<name>A0AAW3WVT9_SERFO</name>
<dbReference type="EMBL" id="JACNYO010000035">
    <property type="protein sequence ID" value="MBC3215119.1"/>
    <property type="molecule type" value="Genomic_DNA"/>
</dbReference>
<evidence type="ECO:0000259" key="1">
    <source>
        <dbReference type="Pfam" id="PF08845"/>
    </source>
</evidence>
<gene>
    <name evidence="2" type="ORF">H8J20_23590</name>
</gene>
<feature type="domain" description="Toxin SymE-like" evidence="1">
    <location>
        <begin position="75"/>
        <end position="110"/>
    </location>
</feature>
<proteinExistence type="predicted"/>
<organism evidence="2 3">
    <name type="scientific">Serratia fonticola</name>
    <dbReference type="NCBI Taxonomy" id="47917"/>
    <lineage>
        <taxon>Bacteria</taxon>
        <taxon>Pseudomonadati</taxon>
        <taxon>Pseudomonadota</taxon>
        <taxon>Gammaproteobacteria</taxon>
        <taxon>Enterobacterales</taxon>
        <taxon>Yersiniaceae</taxon>
        <taxon>Serratia</taxon>
    </lineage>
</organism>